<evidence type="ECO:0000313" key="1">
    <source>
        <dbReference type="EMBL" id="KNZ62642.1"/>
    </source>
</evidence>
<organism evidence="1 2">
    <name type="scientific">Puccinia sorghi</name>
    <dbReference type="NCBI Taxonomy" id="27349"/>
    <lineage>
        <taxon>Eukaryota</taxon>
        <taxon>Fungi</taxon>
        <taxon>Dikarya</taxon>
        <taxon>Basidiomycota</taxon>
        <taxon>Pucciniomycotina</taxon>
        <taxon>Pucciniomycetes</taxon>
        <taxon>Pucciniales</taxon>
        <taxon>Pucciniaceae</taxon>
        <taxon>Puccinia</taxon>
    </lineage>
</organism>
<proteinExistence type="predicted"/>
<comment type="caution">
    <text evidence="1">The sequence shown here is derived from an EMBL/GenBank/DDBJ whole genome shotgun (WGS) entry which is preliminary data.</text>
</comment>
<reference evidence="1 2" key="1">
    <citation type="submission" date="2015-08" db="EMBL/GenBank/DDBJ databases">
        <title>Next Generation Sequencing and Analysis of the Genome of Puccinia sorghi L Schw, the Causal Agent of Maize Common Rust.</title>
        <authorList>
            <person name="Rochi L."/>
            <person name="Burguener G."/>
            <person name="Darino M."/>
            <person name="Turjanski A."/>
            <person name="Kreff E."/>
            <person name="Dieguez M.J."/>
            <person name="Sacco F."/>
        </authorList>
    </citation>
    <scope>NUCLEOTIDE SEQUENCE [LARGE SCALE GENOMIC DNA]</scope>
    <source>
        <strain evidence="1 2">RO10H11247</strain>
    </source>
</reference>
<dbReference type="EMBL" id="LAVV01002710">
    <property type="protein sequence ID" value="KNZ62642.1"/>
    <property type="molecule type" value="Genomic_DNA"/>
</dbReference>
<dbReference type="Proteomes" id="UP000037035">
    <property type="component" value="Unassembled WGS sequence"/>
</dbReference>
<protein>
    <submittedName>
        <fullName evidence="1">Uncharacterized protein</fullName>
    </submittedName>
</protein>
<accession>A0A0L6VPV1</accession>
<gene>
    <name evidence="1" type="ORF">VP01_1243g6</name>
</gene>
<name>A0A0L6VPV1_9BASI</name>
<dbReference type="VEuPathDB" id="FungiDB:VP01_1243g6"/>
<evidence type="ECO:0000313" key="2">
    <source>
        <dbReference type="Proteomes" id="UP000037035"/>
    </source>
</evidence>
<dbReference type="OrthoDB" id="2507202at2759"/>
<dbReference type="AlphaFoldDB" id="A0A0L6VPV1"/>
<keyword evidence="2" id="KW-1185">Reference proteome</keyword>
<sequence>KQYLTARGTTTRSHPQYNLSAIQSLSESCVKQPFHMSWPCFLNLLHLIEPDPILYNQSQNPLQDVSIPLAVATCRLGSNSNGSAFFLQRPPLLFQPPQWHPEAATTCLLTCRRPLHHACLPACPCHRTSIPHLPAKTVSHCLLLLAPPRGHLLT</sequence>
<feature type="non-terminal residue" evidence="1">
    <location>
        <position position="1"/>
    </location>
</feature>